<dbReference type="Proteomes" id="UP001303614">
    <property type="component" value="Unassembled WGS sequence"/>
</dbReference>
<keyword evidence="4 7" id="KW-0808">Transferase</keyword>
<dbReference type="STRING" id="1843580.A7D17_14610"/>
<dbReference type="PANTHER" id="PTHR32125">
    <property type="entry name" value="2-C-METHYL-D-ERYTHRITOL 4-PHOSPHATE CYTIDYLYLTRANSFERASE, CHLOROPLASTIC"/>
    <property type="match status" value="1"/>
</dbReference>
<comment type="caution">
    <text evidence="10">The sequence shown here is derived from an EMBL/GenBank/DDBJ whole genome shotgun (WGS) entry which is preliminary data.</text>
</comment>
<evidence type="ECO:0000313" key="9">
    <source>
        <dbReference type="EMBL" id="MEA5124401.1"/>
    </source>
</evidence>
<feature type="site" description="Positions MEP for the nucleophilic attack" evidence="7">
    <location>
        <position position="213"/>
    </location>
</feature>
<evidence type="ECO:0000256" key="4">
    <source>
        <dbReference type="ARBA" id="ARBA00022679"/>
    </source>
</evidence>
<evidence type="ECO:0000313" key="12">
    <source>
        <dbReference type="Proteomes" id="UP001303614"/>
    </source>
</evidence>
<dbReference type="EMBL" id="LXNG01000010">
    <property type="protein sequence ID" value="OAG68291.1"/>
    <property type="molecule type" value="Genomic_DNA"/>
</dbReference>
<dbReference type="InterPro" id="IPR018294">
    <property type="entry name" value="ISPD_synthase_CS"/>
</dbReference>
<dbReference type="InterPro" id="IPR029044">
    <property type="entry name" value="Nucleotide-diphossugar_trans"/>
</dbReference>
<dbReference type="NCBIfam" id="TIGR00453">
    <property type="entry name" value="ispD"/>
    <property type="match status" value="1"/>
</dbReference>
<dbReference type="Pfam" id="PF01128">
    <property type="entry name" value="IspD"/>
    <property type="match status" value="1"/>
</dbReference>
<dbReference type="PANTHER" id="PTHR32125:SF4">
    <property type="entry name" value="2-C-METHYL-D-ERYTHRITOL 4-PHOSPHATE CYTIDYLYLTRANSFERASE, CHLOROPLASTIC"/>
    <property type="match status" value="1"/>
</dbReference>
<name>A0A1A9ME03_9XANT</name>
<evidence type="ECO:0000256" key="2">
    <source>
        <dbReference type="ARBA" id="ARBA00004787"/>
    </source>
</evidence>
<feature type="site" description="Transition state stabilizer" evidence="7">
    <location>
        <position position="17"/>
    </location>
</feature>
<feature type="region of interest" description="Disordered" evidence="8">
    <location>
        <begin position="239"/>
        <end position="270"/>
    </location>
</feature>
<dbReference type="EMBL" id="JAYFSO010000012">
    <property type="protein sequence ID" value="MEA5124401.1"/>
    <property type="molecule type" value="Genomic_DNA"/>
</dbReference>
<evidence type="ECO:0000256" key="1">
    <source>
        <dbReference type="ARBA" id="ARBA00001282"/>
    </source>
</evidence>
<comment type="function">
    <text evidence="7">Catalyzes the formation of 4-diphosphocytidyl-2-C-methyl-D-erythritol from CTP and 2-C-methyl-D-erythritol 4-phosphate (MEP).</text>
</comment>
<dbReference type="Proteomes" id="UP000077659">
    <property type="component" value="Unassembled WGS sequence"/>
</dbReference>
<dbReference type="CDD" id="cd02516">
    <property type="entry name" value="CDP-ME_synthetase"/>
    <property type="match status" value="1"/>
</dbReference>
<feature type="site" description="Positions MEP for the nucleophilic attack" evidence="7">
    <location>
        <position position="157"/>
    </location>
</feature>
<dbReference type="GO" id="GO:0050518">
    <property type="term" value="F:2-C-methyl-D-erythritol 4-phosphate cytidylyltransferase activity"/>
    <property type="evidence" value="ECO:0007669"/>
    <property type="project" value="UniProtKB-UniRule"/>
</dbReference>
<evidence type="ECO:0000256" key="7">
    <source>
        <dbReference type="HAMAP-Rule" id="MF_00108"/>
    </source>
</evidence>
<dbReference type="Gene3D" id="3.90.550.10">
    <property type="entry name" value="Spore Coat Polysaccharide Biosynthesis Protein SpsA, Chain A"/>
    <property type="match status" value="1"/>
</dbReference>
<dbReference type="PROSITE" id="PS01295">
    <property type="entry name" value="ISPD"/>
    <property type="match status" value="1"/>
</dbReference>
<evidence type="ECO:0000313" key="10">
    <source>
        <dbReference type="EMBL" id="OAG68291.1"/>
    </source>
</evidence>
<dbReference type="UniPathway" id="UPA00056">
    <property type="reaction ID" value="UER00093"/>
</dbReference>
<evidence type="ECO:0000256" key="6">
    <source>
        <dbReference type="ARBA" id="ARBA00023229"/>
    </source>
</evidence>
<evidence type="ECO:0000256" key="5">
    <source>
        <dbReference type="ARBA" id="ARBA00022695"/>
    </source>
</evidence>
<comment type="catalytic activity">
    <reaction evidence="1 7">
        <text>2-C-methyl-D-erythritol 4-phosphate + CTP + H(+) = 4-CDP-2-C-methyl-D-erythritol + diphosphate</text>
        <dbReference type="Rhea" id="RHEA:13429"/>
        <dbReference type="ChEBI" id="CHEBI:15378"/>
        <dbReference type="ChEBI" id="CHEBI:33019"/>
        <dbReference type="ChEBI" id="CHEBI:37563"/>
        <dbReference type="ChEBI" id="CHEBI:57823"/>
        <dbReference type="ChEBI" id="CHEBI:58262"/>
        <dbReference type="EC" id="2.7.7.60"/>
    </reaction>
</comment>
<keyword evidence="6 7" id="KW-0414">Isoprene biosynthesis</keyword>
<protein>
    <recommendedName>
        <fullName evidence="7">2-C-methyl-D-erythritol 4-phosphate cytidylyltransferase</fullName>
        <ecNumber evidence="7">2.7.7.60</ecNumber>
    </recommendedName>
    <alternativeName>
        <fullName evidence="7">4-diphosphocytidyl-2C-methyl-D-erythritol synthase</fullName>
    </alternativeName>
    <alternativeName>
        <fullName evidence="7">MEP cytidylyltransferase</fullName>
        <shortName evidence="7">MCT</shortName>
    </alternativeName>
</protein>
<dbReference type="GO" id="GO:0019288">
    <property type="term" value="P:isopentenyl diphosphate biosynthetic process, methylerythritol 4-phosphate pathway"/>
    <property type="evidence" value="ECO:0007669"/>
    <property type="project" value="UniProtKB-UniRule"/>
</dbReference>
<gene>
    <name evidence="7 9" type="primary">ispD</name>
    <name evidence="10" type="ORF">A7D17_14610</name>
    <name evidence="9" type="ORF">VB146_11115</name>
</gene>
<proteinExistence type="inferred from homology"/>
<feature type="site" description="Transition state stabilizer" evidence="7">
    <location>
        <position position="24"/>
    </location>
</feature>
<comment type="pathway">
    <text evidence="2 7">Isoprenoid biosynthesis; isopentenyl diphosphate biosynthesis via DXP pathway; isopentenyl diphosphate from 1-deoxy-D-xylulose 5-phosphate: step 2/6.</text>
</comment>
<dbReference type="SUPFAM" id="SSF53448">
    <property type="entry name" value="Nucleotide-diphospho-sugar transferases"/>
    <property type="match status" value="1"/>
</dbReference>
<organism evidence="10 11">
    <name type="scientific">Xanthomonas floridensis</name>
    <dbReference type="NCBI Taxonomy" id="1843580"/>
    <lineage>
        <taxon>Bacteria</taxon>
        <taxon>Pseudomonadati</taxon>
        <taxon>Pseudomonadota</taxon>
        <taxon>Gammaproteobacteria</taxon>
        <taxon>Lysobacterales</taxon>
        <taxon>Lysobacteraceae</taxon>
        <taxon>Xanthomonas</taxon>
    </lineage>
</organism>
<dbReference type="InterPro" id="IPR034683">
    <property type="entry name" value="IspD/TarI"/>
</dbReference>
<dbReference type="InterPro" id="IPR001228">
    <property type="entry name" value="IspD"/>
</dbReference>
<dbReference type="AlphaFoldDB" id="A0A1A9ME03"/>
<dbReference type="RefSeq" id="WP_064508353.1">
    <property type="nucleotide sequence ID" value="NZ_JAYFSN010000011.1"/>
</dbReference>
<reference evidence="10 11" key="1">
    <citation type="submission" date="2016-05" db="EMBL/GenBank/DDBJ databases">
        <title>Pathogenic, phenotypic and molecular characterisation of Xanthomonas nasturtii sp. nov. and Xanthomonas floridensis sp. nov., new species of Xanthomonas associated with watercress production in Florida.</title>
        <authorList>
            <person name="Vicente J.G."/>
            <person name="Rothwell S."/>
            <person name="Holub E.B."/>
            <person name="Studholme D.J."/>
        </authorList>
    </citation>
    <scope>NUCLEOTIDE SEQUENCE [LARGE SCALE GENOMIC DNA]</scope>
    <source>
        <strain evidence="10 11">WHRI 8848</strain>
    </source>
</reference>
<comment type="similarity">
    <text evidence="3 7">Belongs to the IspD/TarI cytidylyltransferase family. IspD subfamily.</text>
</comment>
<dbReference type="InterPro" id="IPR050088">
    <property type="entry name" value="IspD/TarI_cytidylyltransf_bact"/>
</dbReference>
<keyword evidence="5 7" id="KW-0548">Nucleotidyltransferase</keyword>
<reference evidence="9 12" key="2">
    <citation type="submission" date="2023-12" db="EMBL/GenBank/DDBJ databases">
        <title>Genome sequencing of Xanthomonas floridensis.</title>
        <authorList>
            <person name="Greer S."/>
            <person name="Harrison J."/>
            <person name="Grant M."/>
            <person name="Vicente J."/>
            <person name="Studholme D."/>
        </authorList>
    </citation>
    <scope>NUCLEOTIDE SEQUENCE [LARGE SCALE GENOMIC DNA]</scope>
    <source>
        <strain evidence="9 12">WHRI 8848</strain>
    </source>
</reference>
<dbReference type="FunFam" id="3.90.550.10:FF:000003">
    <property type="entry name" value="2-C-methyl-D-erythritol 4-phosphate cytidylyltransferase"/>
    <property type="match status" value="1"/>
</dbReference>
<keyword evidence="12" id="KW-1185">Reference proteome</keyword>
<evidence type="ECO:0000256" key="8">
    <source>
        <dbReference type="SAM" id="MobiDB-lite"/>
    </source>
</evidence>
<dbReference type="OrthoDB" id="9806837at2"/>
<dbReference type="HAMAP" id="MF_00108">
    <property type="entry name" value="IspD"/>
    <property type="match status" value="1"/>
</dbReference>
<evidence type="ECO:0000313" key="11">
    <source>
        <dbReference type="Proteomes" id="UP000077659"/>
    </source>
</evidence>
<accession>A0A1A9ME03</accession>
<evidence type="ECO:0000256" key="3">
    <source>
        <dbReference type="ARBA" id="ARBA00009789"/>
    </source>
</evidence>
<dbReference type="EC" id="2.7.7.60" evidence="7"/>
<sequence length="270" mass="28032">MTGSIWAIVPAAGRGTRFGGPTPKQYLHAAGQPLMAYTLAALAAHPAVAGILVAIAADDVDWPGWTAVQSKPVLTCLGGATRAASVLAGLLALPDSVRADDFVLVHDAARPNLALADLDRLLEIGRGDPVGAILAAPVRDTLKRAGDDGGIDGTEPRERLWRALTPQLFRRHQLIRGLTEASAAGVDVTDEAMAMERLGLRPLLVEGAEDNFKVTTSADLARFEFELARRGVAVDAASSAAQATDVPTTAREAAAQSVAAGHGNDVTQSP</sequence>